<dbReference type="EMBL" id="JASCZI010000354">
    <property type="protein sequence ID" value="MED6111248.1"/>
    <property type="molecule type" value="Genomic_DNA"/>
</dbReference>
<dbReference type="Proteomes" id="UP001341840">
    <property type="component" value="Unassembled WGS sequence"/>
</dbReference>
<comment type="caution">
    <text evidence="2">The sequence shown here is derived from an EMBL/GenBank/DDBJ whole genome shotgun (WGS) entry which is preliminary data.</text>
</comment>
<evidence type="ECO:0000313" key="3">
    <source>
        <dbReference type="Proteomes" id="UP001341840"/>
    </source>
</evidence>
<protein>
    <submittedName>
        <fullName evidence="2">Uncharacterized protein</fullName>
    </submittedName>
</protein>
<name>A0ABU6QHA1_9FABA</name>
<reference evidence="2 3" key="1">
    <citation type="journal article" date="2023" name="Plants (Basel)">
        <title>Bridging the Gap: Combining Genomics and Transcriptomics Approaches to Understand Stylosanthes scabra, an Orphan Legume from the Brazilian Caatinga.</title>
        <authorList>
            <person name="Ferreira-Neto J.R.C."/>
            <person name="da Silva M.D."/>
            <person name="Binneck E."/>
            <person name="de Melo N.F."/>
            <person name="da Silva R.H."/>
            <person name="de Melo A.L.T.M."/>
            <person name="Pandolfi V."/>
            <person name="Bustamante F.O."/>
            <person name="Brasileiro-Vidal A.C."/>
            <person name="Benko-Iseppon A.M."/>
        </authorList>
    </citation>
    <scope>NUCLEOTIDE SEQUENCE [LARGE SCALE GENOMIC DNA]</scope>
    <source>
        <tissue evidence="2">Leaves</tissue>
    </source>
</reference>
<evidence type="ECO:0000256" key="1">
    <source>
        <dbReference type="SAM" id="MobiDB-lite"/>
    </source>
</evidence>
<feature type="region of interest" description="Disordered" evidence="1">
    <location>
        <begin position="72"/>
        <end position="105"/>
    </location>
</feature>
<feature type="compositionally biased region" description="Basic and acidic residues" evidence="1">
    <location>
        <begin position="72"/>
        <end position="81"/>
    </location>
</feature>
<gene>
    <name evidence="2" type="ORF">PIB30_050856</name>
</gene>
<keyword evidence="3" id="KW-1185">Reference proteome</keyword>
<feature type="compositionally biased region" description="Acidic residues" evidence="1">
    <location>
        <begin position="93"/>
        <end position="105"/>
    </location>
</feature>
<accession>A0ABU6QHA1</accession>
<evidence type="ECO:0000313" key="2">
    <source>
        <dbReference type="EMBL" id="MED6111248.1"/>
    </source>
</evidence>
<organism evidence="2 3">
    <name type="scientific">Stylosanthes scabra</name>
    <dbReference type="NCBI Taxonomy" id="79078"/>
    <lineage>
        <taxon>Eukaryota</taxon>
        <taxon>Viridiplantae</taxon>
        <taxon>Streptophyta</taxon>
        <taxon>Embryophyta</taxon>
        <taxon>Tracheophyta</taxon>
        <taxon>Spermatophyta</taxon>
        <taxon>Magnoliopsida</taxon>
        <taxon>eudicotyledons</taxon>
        <taxon>Gunneridae</taxon>
        <taxon>Pentapetalae</taxon>
        <taxon>rosids</taxon>
        <taxon>fabids</taxon>
        <taxon>Fabales</taxon>
        <taxon>Fabaceae</taxon>
        <taxon>Papilionoideae</taxon>
        <taxon>50 kb inversion clade</taxon>
        <taxon>dalbergioids sensu lato</taxon>
        <taxon>Dalbergieae</taxon>
        <taxon>Pterocarpus clade</taxon>
        <taxon>Stylosanthes</taxon>
    </lineage>
</organism>
<proteinExistence type="predicted"/>
<sequence length="105" mass="12394">MDTLLDTYENKRLFMRAFVLYIQKCFLLATSSANVMPRTLPTIFDMENTRRRNWALHVHNFLLEEGLVKTRQMKDENDRLQKKNPKNNASSESESESEYEESSSN</sequence>